<dbReference type="Proteomes" id="UP000315295">
    <property type="component" value="Unassembled WGS sequence"/>
</dbReference>
<keyword evidence="2" id="KW-1185">Reference proteome</keyword>
<protein>
    <submittedName>
        <fullName evidence="1">Uncharacterized protein</fullName>
    </submittedName>
</protein>
<proteinExistence type="predicted"/>
<gene>
    <name evidence="1" type="ORF">C1H46_043217</name>
</gene>
<organism evidence="1 2">
    <name type="scientific">Malus baccata</name>
    <name type="common">Siberian crab apple</name>
    <name type="synonym">Pyrus baccata</name>
    <dbReference type="NCBI Taxonomy" id="106549"/>
    <lineage>
        <taxon>Eukaryota</taxon>
        <taxon>Viridiplantae</taxon>
        <taxon>Streptophyta</taxon>
        <taxon>Embryophyta</taxon>
        <taxon>Tracheophyta</taxon>
        <taxon>Spermatophyta</taxon>
        <taxon>Magnoliopsida</taxon>
        <taxon>eudicotyledons</taxon>
        <taxon>Gunneridae</taxon>
        <taxon>Pentapetalae</taxon>
        <taxon>rosids</taxon>
        <taxon>fabids</taxon>
        <taxon>Rosales</taxon>
        <taxon>Rosaceae</taxon>
        <taxon>Amygdaloideae</taxon>
        <taxon>Maleae</taxon>
        <taxon>Malus</taxon>
    </lineage>
</organism>
<dbReference type="AlphaFoldDB" id="A0A540KAK2"/>
<dbReference type="EMBL" id="VIEB01001586">
    <property type="protein sequence ID" value="TQD71251.1"/>
    <property type="molecule type" value="Genomic_DNA"/>
</dbReference>
<evidence type="ECO:0000313" key="2">
    <source>
        <dbReference type="Proteomes" id="UP000315295"/>
    </source>
</evidence>
<sequence length="152" mass="17543">MQIQCLQRKLIFVKDQRERILKLKIHWTESMTHLKSRDLLIMKDNNLVPEQREKTGQLGHHRSTSHTKGIWIHDKTDGKDSGWTNISFNRQNDTSFQELRSVNLGGLQNLKTVEKLTAEEEPSAKFALCVSSLNSAQVLDRMESISALLNWC</sequence>
<evidence type="ECO:0000313" key="1">
    <source>
        <dbReference type="EMBL" id="TQD71251.1"/>
    </source>
</evidence>
<reference evidence="1 2" key="1">
    <citation type="journal article" date="2019" name="G3 (Bethesda)">
        <title>Sequencing of a Wild Apple (Malus baccata) Genome Unravels the Differences Between Cultivated and Wild Apple Species Regarding Disease Resistance and Cold Tolerance.</title>
        <authorList>
            <person name="Chen X."/>
        </authorList>
    </citation>
    <scope>NUCLEOTIDE SEQUENCE [LARGE SCALE GENOMIC DNA]</scope>
    <source>
        <strain evidence="2">cv. Shandingzi</strain>
        <tissue evidence="1">Leaves</tissue>
    </source>
</reference>
<accession>A0A540KAK2</accession>
<comment type="caution">
    <text evidence="1">The sequence shown here is derived from an EMBL/GenBank/DDBJ whole genome shotgun (WGS) entry which is preliminary data.</text>
</comment>
<name>A0A540KAK2_MALBA</name>